<organism evidence="3 4">
    <name type="scientific">Methylocella silvestris</name>
    <dbReference type="NCBI Taxonomy" id="199596"/>
    <lineage>
        <taxon>Bacteria</taxon>
        <taxon>Pseudomonadati</taxon>
        <taxon>Pseudomonadota</taxon>
        <taxon>Alphaproteobacteria</taxon>
        <taxon>Hyphomicrobiales</taxon>
        <taxon>Beijerinckiaceae</taxon>
        <taxon>Methylocella</taxon>
    </lineage>
</organism>
<proteinExistence type="predicted"/>
<accession>A0A2J7TJV7</accession>
<dbReference type="Gene3D" id="1.50.10.100">
    <property type="entry name" value="Chondroitin AC/alginate lyase"/>
    <property type="match status" value="1"/>
</dbReference>
<dbReference type="InterPro" id="IPR008929">
    <property type="entry name" value="Chondroitin_lyas"/>
</dbReference>
<reference evidence="3 4" key="1">
    <citation type="submission" date="2017-10" db="EMBL/GenBank/DDBJ databases">
        <title>Genome announcement of Methylocella silvestris TVC from permafrost.</title>
        <authorList>
            <person name="Wang J."/>
            <person name="Geng K."/>
            <person name="Ul-Haque F."/>
            <person name="Crombie A.T."/>
            <person name="Street L.E."/>
            <person name="Wookey P.A."/>
            <person name="Murrell J.C."/>
            <person name="Pratscher J."/>
        </authorList>
    </citation>
    <scope>NUCLEOTIDE SEQUENCE [LARGE SCALE GENOMIC DNA]</scope>
    <source>
        <strain evidence="3 4">TVC</strain>
    </source>
</reference>
<evidence type="ECO:0000256" key="1">
    <source>
        <dbReference type="ARBA" id="ARBA00004196"/>
    </source>
</evidence>
<sequence>MAGAILKDRLHVAGLVFTRGAAAAWRLAATPWRALAGLRQRPPERLLIAPQDIRTSDPTLAADIYAGYFAFGGKIVNAHGRSPFELEPQSDAWARALASFSWMRHLRAADTAIAKANARALVEDFLADFSKPGANAAWEPRVAARRLLVFLSQSPIILHGADRAFYRRFMKAIGRTQQFLERKMAEGLAGEDRLLVAIALVELSLCAEDAGKLRQRAGRMLAEELQRQILPDGGHISRNPQILIDLLLDLLPLRQAYAARGAQPPPQLLNAIDRMMPMLRLFRHGDGALALFNGMGVTPPEQLATVLAYDDSRARALINAPHSGYQRLEGQDAVVVVDAGRPPPPVFSTRAHAGCASFEFSVGAQRLVLNCGAPDANRAAAREAARMTAAHSTLVIDDLSSSRFAFHLGLRKWLGDEIVSGPEQVEIERRDEAAGSTLVVQHDGYASRFGVICQRRLVLHKDGKWLDGADRMVAATPGEAIERRPFAVRFHIHPNVRLKRVREGHAVLCLLPNGRRWLFETPWIAEIEESIFFAAPDGPRACAQIVLEGETRDGLELTWSFRQAEKKKR</sequence>
<dbReference type="Gene3D" id="2.70.98.70">
    <property type="match status" value="1"/>
</dbReference>
<evidence type="ECO:0000313" key="4">
    <source>
        <dbReference type="Proteomes" id="UP000236286"/>
    </source>
</evidence>
<dbReference type="EMBL" id="PDZR01000003">
    <property type="protein sequence ID" value="PNG27043.1"/>
    <property type="molecule type" value="Genomic_DNA"/>
</dbReference>
<comment type="subcellular location">
    <subcellularLocation>
        <location evidence="1">Cell envelope</location>
    </subcellularLocation>
</comment>
<dbReference type="AlphaFoldDB" id="A0A2J7TJV7"/>
<gene>
    <name evidence="3" type="ORF">CR492_04900</name>
</gene>
<dbReference type="Proteomes" id="UP000236286">
    <property type="component" value="Unassembled WGS sequence"/>
</dbReference>
<feature type="domain" description="Heparinase II/III-like C-terminal" evidence="2">
    <location>
        <begin position="314"/>
        <end position="560"/>
    </location>
</feature>
<dbReference type="RefSeq" id="WP_102842632.1">
    <property type="nucleotide sequence ID" value="NZ_PDZR01000003.1"/>
</dbReference>
<name>A0A2J7TJV7_METSI</name>
<dbReference type="GO" id="GO:0030313">
    <property type="term" value="C:cell envelope"/>
    <property type="evidence" value="ECO:0007669"/>
    <property type="project" value="UniProtKB-SubCell"/>
</dbReference>
<protein>
    <submittedName>
        <fullName evidence="3">Heparinase</fullName>
    </submittedName>
</protein>
<evidence type="ECO:0000313" key="3">
    <source>
        <dbReference type="EMBL" id="PNG27043.1"/>
    </source>
</evidence>
<evidence type="ECO:0000259" key="2">
    <source>
        <dbReference type="Pfam" id="PF07940"/>
    </source>
</evidence>
<comment type="caution">
    <text evidence="3">The sequence shown here is derived from an EMBL/GenBank/DDBJ whole genome shotgun (WGS) entry which is preliminary data.</text>
</comment>
<dbReference type="InterPro" id="IPR012480">
    <property type="entry name" value="Hepar_II_III_C"/>
</dbReference>
<dbReference type="OrthoDB" id="9787373at2"/>
<dbReference type="GO" id="GO:0016829">
    <property type="term" value="F:lyase activity"/>
    <property type="evidence" value="ECO:0007669"/>
    <property type="project" value="InterPro"/>
</dbReference>
<dbReference type="Pfam" id="PF07940">
    <property type="entry name" value="Hepar_II_III_C"/>
    <property type="match status" value="1"/>
</dbReference>